<sequence length="251" mass="28960">MPVQYCSDLHLEFEENKDFLRRNPITPVADILILAGDVCLLNSVHLHDDFFGYVSKNWKYVYWIPGNHEYYHANVADRPDSFCETIRPNVFLVNNYAAVHSGVRFLFTTLWSYVSQMNEKIVARNVNDFHIIRYQNRGLTVPDVNRLHLKSLGFLQSSWEEPAHKTTIVTHHVPTLQNYPPQFLGNAINEAFASNLDELIMSSGADYWIYGHHHANIPPFKIGDTTLVTNQLGYVRSKEHVKFYQAAVIPL</sequence>
<dbReference type="EMBL" id="JAACJS010000015">
    <property type="protein sequence ID" value="NCI51311.1"/>
    <property type="molecule type" value="Genomic_DNA"/>
</dbReference>
<proteinExistence type="predicted"/>
<dbReference type="InterPro" id="IPR004843">
    <property type="entry name" value="Calcineurin-like_PHP"/>
</dbReference>
<dbReference type="InterPro" id="IPR029052">
    <property type="entry name" value="Metallo-depent_PP-like"/>
</dbReference>
<accession>A0ABW9ZVZ8</accession>
<organism evidence="2 3">
    <name type="scientific">Sediminibacterium roseum</name>
    <dbReference type="NCBI Taxonomy" id="1978412"/>
    <lineage>
        <taxon>Bacteria</taxon>
        <taxon>Pseudomonadati</taxon>
        <taxon>Bacteroidota</taxon>
        <taxon>Chitinophagia</taxon>
        <taxon>Chitinophagales</taxon>
        <taxon>Chitinophagaceae</taxon>
        <taxon>Sediminibacterium</taxon>
    </lineage>
</organism>
<dbReference type="RefSeq" id="WP_161819596.1">
    <property type="nucleotide sequence ID" value="NZ_JAACJS010000015.1"/>
</dbReference>
<dbReference type="Proteomes" id="UP000753802">
    <property type="component" value="Unassembled WGS sequence"/>
</dbReference>
<dbReference type="Pfam" id="PF00149">
    <property type="entry name" value="Metallophos"/>
    <property type="match status" value="1"/>
</dbReference>
<keyword evidence="3" id="KW-1185">Reference proteome</keyword>
<evidence type="ECO:0000313" key="3">
    <source>
        <dbReference type="Proteomes" id="UP000753802"/>
    </source>
</evidence>
<reference evidence="2 3" key="1">
    <citation type="submission" date="2020-01" db="EMBL/GenBank/DDBJ databases">
        <title>Genome analysis.</title>
        <authorList>
            <person name="Wu S."/>
            <person name="Wang G."/>
        </authorList>
    </citation>
    <scope>NUCLEOTIDE SEQUENCE [LARGE SCALE GENOMIC DNA]</scope>
    <source>
        <strain evidence="2 3">SYL130</strain>
    </source>
</reference>
<dbReference type="PANTHER" id="PTHR37844">
    <property type="entry name" value="SER/THR PROTEIN PHOSPHATASE SUPERFAMILY (AFU_ORTHOLOGUE AFUA_1G14840)"/>
    <property type="match status" value="1"/>
</dbReference>
<comment type="caution">
    <text evidence="2">The sequence shown here is derived from an EMBL/GenBank/DDBJ whole genome shotgun (WGS) entry which is preliminary data.</text>
</comment>
<dbReference type="Gene3D" id="3.60.21.10">
    <property type="match status" value="1"/>
</dbReference>
<evidence type="ECO:0000313" key="2">
    <source>
        <dbReference type="EMBL" id="NCI51311.1"/>
    </source>
</evidence>
<dbReference type="SUPFAM" id="SSF56300">
    <property type="entry name" value="Metallo-dependent phosphatases"/>
    <property type="match status" value="1"/>
</dbReference>
<evidence type="ECO:0000259" key="1">
    <source>
        <dbReference type="Pfam" id="PF00149"/>
    </source>
</evidence>
<protein>
    <submittedName>
        <fullName evidence="2">Metallophosphoesterase</fullName>
    </submittedName>
</protein>
<dbReference type="PANTHER" id="PTHR37844:SF1">
    <property type="entry name" value="CALCINEURIN-LIKE PHOSPHOESTERASE DOMAIN-CONTAINING PROTEIN"/>
    <property type="match status" value="1"/>
</dbReference>
<gene>
    <name evidence="2" type="ORF">GWC95_15390</name>
</gene>
<feature type="domain" description="Calcineurin-like phosphoesterase" evidence="1">
    <location>
        <begin position="2"/>
        <end position="215"/>
    </location>
</feature>
<name>A0ABW9ZVZ8_9BACT</name>